<accession>A0A6J7UET1</accession>
<dbReference type="EMBL" id="CAFBQV010000099">
    <property type="protein sequence ID" value="CAB5064884.1"/>
    <property type="molecule type" value="Genomic_DNA"/>
</dbReference>
<dbReference type="AlphaFoldDB" id="A0A6J7UET1"/>
<evidence type="ECO:0000313" key="2">
    <source>
        <dbReference type="EMBL" id="CAB5064884.1"/>
    </source>
</evidence>
<evidence type="ECO:0000313" key="1">
    <source>
        <dbReference type="EMBL" id="CAB4997669.1"/>
    </source>
</evidence>
<reference evidence="2" key="1">
    <citation type="submission" date="2020-05" db="EMBL/GenBank/DDBJ databases">
        <authorList>
            <person name="Chiriac C."/>
            <person name="Salcher M."/>
            <person name="Ghai R."/>
            <person name="Kavagutti S V."/>
        </authorList>
    </citation>
    <scope>NUCLEOTIDE SEQUENCE</scope>
</reference>
<organism evidence="2">
    <name type="scientific">freshwater metagenome</name>
    <dbReference type="NCBI Taxonomy" id="449393"/>
    <lineage>
        <taxon>unclassified sequences</taxon>
        <taxon>metagenomes</taxon>
        <taxon>ecological metagenomes</taxon>
    </lineage>
</organism>
<gene>
    <name evidence="1" type="ORF">UFOPK4020_00636</name>
    <name evidence="2" type="ORF">UFOPK4345_00725</name>
</gene>
<proteinExistence type="predicted"/>
<sequence length="87" mass="9910">MVSKNPSAVPADTSLGVWQMQMKAIGAMSVEQRISVWEEIQNQFAIMEDASMRRRHPEFNDHQILVELVRARYGDELASKIVPGRQV</sequence>
<protein>
    <submittedName>
        <fullName evidence="2">Unannotated protein</fullName>
    </submittedName>
</protein>
<dbReference type="EMBL" id="CAFBOV010000104">
    <property type="protein sequence ID" value="CAB4997669.1"/>
    <property type="molecule type" value="Genomic_DNA"/>
</dbReference>
<name>A0A6J7UET1_9ZZZZ</name>